<dbReference type="EMBL" id="LRRD01000100">
    <property type="protein sequence ID" value="KXW57177.1"/>
    <property type="molecule type" value="Genomic_DNA"/>
</dbReference>
<proteinExistence type="predicted"/>
<evidence type="ECO:0000313" key="1">
    <source>
        <dbReference type="EMBL" id="KXW57177.1"/>
    </source>
</evidence>
<evidence type="ECO:0008006" key="3">
    <source>
        <dbReference type="Google" id="ProtNLM"/>
    </source>
</evidence>
<sequence>MLHKSVVHLDGIFHKGYIFHMNWDVEYTDEFGEWWGSLAEDEQESLVASVRLLEERGPALGFPHSSGVNGSKHGHMRELRTQHGGRPFRTLYAFDPRRAAILLIAGDKTGDDRWYDTNVPIADRLYDEHLEQLRKEGLIDD</sequence>
<name>A0A149VVE1_9PROT</name>
<dbReference type="Proteomes" id="UP000075653">
    <property type="component" value="Unassembled WGS sequence"/>
</dbReference>
<gene>
    <name evidence="1" type="ORF">FEMY_23030</name>
</gene>
<reference evidence="1 2" key="1">
    <citation type="submission" date="2016-01" db="EMBL/GenBank/DDBJ databases">
        <title>Genome sequence of the acidophilic iron oxidising Ferrovum strain Z-31.</title>
        <authorList>
            <person name="Poehlein A."/>
            <person name="Ullrich S.R."/>
            <person name="Schloemann M."/>
            <person name="Muehling M."/>
            <person name="Daniel R."/>
        </authorList>
    </citation>
    <scope>NUCLEOTIDE SEQUENCE [LARGE SCALE GENOMIC DNA]</scope>
    <source>
        <strain evidence="1 2">Z-31</strain>
    </source>
</reference>
<dbReference type="InterPro" id="IPR009241">
    <property type="entry name" value="HigB-like"/>
</dbReference>
<evidence type="ECO:0000313" key="2">
    <source>
        <dbReference type="Proteomes" id="UP000075653"/>
    </source>
</evidence>
<comment type="caution">
    <text evidence="1">The sequence shown here is derived from an EMBL/GenBank/DDBJ whole genome shotgun (WGS) entry which is preliminary data.</text>
</comment>
<dbReference type="PATRIC" id="fig|1789004.3.peg.2426"/>
<dbReference type="STRING" id="1789004.FEMY_23030"/>
<accession>A0A149VVE1</accession>
<protein>
    <recommendedName>
        <fullName evidence="3">Addiction module toxin RelE</fullName>
    </recommendedName>
</protein>
<organism evidence="1 2">
    <name type="scientific">Ferrovum myxofaciens</name>
    <dbReference type="NCBI Taxonomy" id="416213"/>
    <lineage>
        <taxon>Bacteria</taxon>
        <taxon>Pseudomonadati</taxon>
        <taxon>Pseudomonadota</taxon>
        <taxon>Betaproteobacteria</taxon>
        <taxon>Ferrovales</taxon>
        <taxon>Ferrovaceae</taxon>
        <taxon>Ferrovum</taxon>
    </lineage>
</organism>
<keyword evidence="2" id="KW-1185">Reference proteome</keyword>
<dbReference type="Pfam" id="PF05973">
    <property type="entry name" value="Gp49"/>
    <property type="match status" value="1"/>
</dbReference>
<dbReference type="AlphaFoldDB" id="A0A149VVE1"/>